<proteinExistence type="predicted"/>
<evidence type="ECO:0000313" key="1">
    <source>
        <dbReference type="EMBL" id="AIC14360.1"/>
    </source>
</evidence>
<dbReference type="Proteomes" id="UP000027093">
    <property type="component" value="Chromosome"/>
</dbReference>
<accession>A0A060HG68</accession>
<keyword evidence="2" id="KW-1185">Reference proteome</keyword>
<gene>
    <name evidence="1" type="ORF">NVIE_001770</name>
</gene>
<evidence type="ECO:0000313" key="2">
    <source>
        <dbReference type="Proteomes" id="UP000027093"/>
    </source>
</evidence>
<protein>
    <submittedName>
        <fullName evidence="1">Uncharacterized protein</fullName>
    </submittedName>
</protein>
<sequence>MIMTAISEYPFVLFNFYWNLCILAAGTSQEINIASDMLIGTLHVKVTTEKNAGQRKNIQARQQDDDSI</sequence>
<reference evidence="1 2" key="1">
    <citation type="journal article" date="2014" name="Int. J. Syst. Evol. Microbiol.">
        <title>Nitrososphaera viennensis gen. nov., sp. nov., an aerobic and mesophilic, ammonia-oxidizing archaeon from soil and a member of the archaeal phylum Thaumarchaeota.</title>
        <authorList>
            <person name="Stieglmeier M."/>
            <person name="Klingl A."/>
            <person name="Alves R.J."/>
            <person name="Rittmann S.K."/>
            <person name="Melcher M."/>
            <person name="Leisch N."/>
            <person name="Schleper C."/>
        </authorList>
    </citation>
    <scope>NUCLEOTIDE SEQUENCE [LARGE SCALE GENOMIC DNA]</scope>
    <source>
        <strain evidence="1">EN76</strain>
    </source>
</reference>
<dbReference type="KEGG" id="nvn:NVIE_001770"/>
<dbReference type="HOGENOM" id="CLU_2784246_0_0_2"/>
<name>A0A060HG68_9ARCH</name>
<dbReference type="EMBL" id="CP007536">
    <property type="protein sequence ID" value="AIC14360.1"/>
    <property type="molecule type" value="Genomic_DNA"/>
</dbReference>
<dbReference type="AlphaFoldDB" id="A0A060HG68"/>
<organism evidence="1 2">
    <name type="scientific">Nitrososphaera viennensis EN76</name>
    <dbReference type="NCBI Taxonomy" id="926571"/>
    <lineage>
        <taxon>Archaea</taxon>
        <taxon>Nitrososphaerota</taxon>
        <taxon>Nitrososphaeria</taxon>
        <taxon>Nitrososphaerales</taxon>
        <taxon>Nitrososphaeraceae</taxon>
        <taxon>Nitrososphaera</taxon>
    </lineage>
</organism>